<feature type="region of interest" description="Disordered" evidence="1">
    <location>
        <begin position="27"/>
        <end position="50"/>
    </location>
</feature>
<reference evidence="2" key="1">
    <citation type="submission" date="2018-04" db="EMBL/GenBank/DDBJ databases">
        <title>WGS assembly of Panicum hallii.</title>
        <authorList>
            <person name="Lovell J."/>
            <person name="Jenkins J."/>
            <person name="Lowry D."/>
            <person name="Mamidi S."/>
            <person name="Sreedasyam A."/>
            <person name="Weng X."/>
            <person name="Barry K."/>
            <person name="Bonette J."/>
            <person name="Campitelli B."/>
            <person name="Daum C."/>
            <person name="Gordon S."/>
            <person name="Gould B."/>
            <person name="Lipzen A."/>
            <person name="Macqueen A."/>
            <person name="Palacio-Mejia J."/>
            <person name="Plott C."/>
            <person name="Shakirov E."/>
            <person name="Shu S."/>
            <person name="Yoshinaga Y."/>
            <person name="Zane M."/>
            <person name="Rokhsar D."/>
            <person name="Grimwood J."/>
            <person name="Schmutz J."/>
            <person name="Juenger T."/>
        </authorList>
    </citation>
    <scope>NUCLEOTIDE SEQUENCE [LARGE SCALE GENOMIC DNA]</scope>
    <source>
        <strain evidence="2">FIL2</strain>
    </source>
</reference>
<evidence type="ECO:0000313" key="2">
    <source>
        <dbReference type="EMBL" id="PVH33834.1"/>
    </source>
</evidence>
<evidence type="ECO:0000256" key="1">
    <source>
        <dbReference type="SAM" id="MobiDB-lite"/>
    </source>
</evidence>
<dbReference type="EMBL" id="CM008053">
    <property type="protein sequence ID" value="PVH33834.1"/>
    <property type="molecule type" value="Genomic_DNA"/>
</dbReference>
<feature type="compositionally biased region" description="Basic residues" evidence="1">
    <location>
        <begin position="27"/>
        <end position="41"/>
    </location>
</feature>
<proteinExistence type="predicted"/>
<organism evidence="2">
    <name type="scientific">Panicum hallii</name>
    <dbReference type="NCBI Taxonomy" id="206008"/>
    <lineage>
        <taxon>Eukaryota</taxon>
        <taxon>Viridiplantae</taxon>
        <taxon>Streptophyta</taxon>
        <taxon>Embryophyta</taxon>
        <taxon>Tracheophyta</taxon>
        <taxon>Spermatophyta</taxon>
        <taxon>Magnoliopsida</taxon>
        <taxon>Liliopsida</taxon>
        <taxon>Poales</taxon>
        <taxon>Poaceae</taxon>
        <taxon>PACMAD clade</taxon>
        <taxon>Panicoideae</taxon>
        <taxon>Panicodae</taxon>
        <taxon>Paniceae</taxon>
        <taxon>Panicinae</taxon>
        <taxon>Panicum</taxon>
        <taxon>Panicum sect. Panicum</taxon>
    </lineage>
</organism>
<protein>
    <submittedName>
        <fullName evidence="2">Uncharacterized protein</fullName>
    </submittedName>
</protein>
<name>A0A2T8I863_9POAL</name>
<dbReference type="Gramene" id="PVH33834">
    <property type="protein sequence ID" value="PVH33834"/>
    <property type="gene ID" value="PAHAL_8G074400"/>
</dbReference>
<accession>A0A2T8I863</accession>
<dbReference type="Proteomes" id="UP000243499">
    <property type="component" value="Chromosome 8"/>
</dbReference>
<gene>
    <name evidence="2" type="ORF">PAHAL_8G074400</name>
</gene>
<sequence>MREHFLKAHMRWESIRVPRICHLIRHRRRRPPASRRARGPLRRASTGKGVDATGHWPRHVFGMFINFGEGEYRLEATYKHFHLWRKAKQRQAQAILNM</sequence>
<dbReference type="AlphaFoldDB" id="A0A2T8I863"/>